<keyword evidence="7" id="KW-1133">Transmembrane helix</keyword>
<dbReference type="Proteomes" id="UP000001817">
    <property type="component" value="Chromosome 3"/>
</dbReference>
<comment type="similarity">
    <text evidence="1 7">Belongs to the CcmH/CycL/Ccl2/NrfF family.</text>
</comment>
<evidence type="ECO:0000256" key="6">
    <source>
        <dbReference type="ARBA" id="ARBA00023004"/>
    </source>
</evidence>
<comment type="function">
    <text evidence="7">Possible subunit of a heme lyase.</text>
</comment>
<keyword evidence="4 7" id="KW-0732">Signal</keyword>
<evidence type="ECO:0000256" key="5">
    <source>
        <dbReference type="ARBA" id="ARBA00022748"/>
    </source>
</evidence>
<reference evidence="9 10" key="1">
    <citation type="journal article" date="2006" name="Proc. Natl. Acad. Sci. U.S.A.">
        <title>Burkholderia xenovorans LB400 harbors a multi-replicon, 9.73-Mbp genome shaped for versatility.</title>
        <authorList>
            <person name="Chain P.S."/>
            <person name="Denef V.J."/>
            <person name="Konstantinidis K.T."/>
            <person name="Vergez L.M."/>
            <person name="Agullo L."/>
            <person name="Reyes V.L."/>
            <person name="Hauser L."/>
            <person name="Cordova M."/>
            <person name="Gomez L."/>
            <person name="Gonzalez M."/>
            <person name="Land M."/>
            <person name="Lao V."/>
            <person name="Larimer F."/>
            <person name="LiPuma J.J."/>
            <person name="Mahenthiralingam E."/>
            <person name="Malfatti S.A."/>
            <person name="Marx C.J."/>
            <person name="Parnell J.J."/>
            <person name="Ramette A."/>
            <person name="Richardson P."/>
            <person name="Seeger M."/>
            <person name="Smith D."/>
            <person name="Spilker T."/>
            <person name="Sul W.J."/>
            <person name="Tsoi T.V."/>
            <person name="Ulrich L.E."/>
            <person name="Zhulin I.B."/>
            <person name="Tiedje J.M."/>
        </authorList>
    </citation>
    <scope>NUCLEOTIDE SEQUENCE [LARGE SCALE GENOMIC DNA]</scope>
    <source>
        <strain evidence="9 10">LB400</strain>
    </source>
</reference>
<evidence type="ECO:0000313" key="9">
    <source>
        <dbReference type="EMBL" id="ABE36283.1"/>
    </source>
</evidence>
<dbReference type="FunFam" id="1.10.8.640:FF:000001">
    <property type="entry name" value="Cytochrome c-type biogenesis protein"/>
    <property type="match status" value="1"/>
</dbReference>
<dbReference type="Pfam" id="PF03918">
    <property type="entry name" value="CcmH"/>
    <property type="match status" value="1"/>
</dbReference>
<evidence type="ECO:0000313" key="10">
    <source>
        <dbReference type="Proteomes" id="UP000001817"/>
    </source>
</evidence>
<feature type="transmembrane region" description="Helical" evidence="7">
    <location>
        <begin position="111"/>
        <end position="129"/>
    </location>
</feature>
<keyword evidence="5" id="KW-0201">Cytochrome c-type biogenesis</keyword>
<proteinExistence type="inferred from homology"/>
<dbReference type="KEGG" id="bxb:DR64_8064"/>
<keyword evidence="6 7" id="KW-0408">Iron</keyword>
<keyword evidence="10" id="KW-1185">Reference proteome</keyword>
<evidence type="ECO:0000256" key="2">
    <source>
        <dbReference type="ARBA" id="ARBA00022617"/>
    </source>
</evidence>
<dbReference type="KEGG" id="bxe:Bxe_C0376"/>
<evidence type="ECO:0000259" key="8">
    <source>
        <dbReference type="Pfam" id="PF03918"/>
    </source>
</evidence>
<sequence length="164" mass="18695">MVRDPNGWPMRWTAVVLLLVTLNCAAWGAAGSSTDDSHYQARVRQLAEGFRCLVCQNQSLADSNADLAADLRAKIGEEVRQGATDAQVRAYMVHRYGDFVLYRPPVKPATWALWFGPFVALMVGVSVLWRTMLRRRNVQPRLLDEDERRRVNEWLPAQDESPLR</sequence>
<feature type="chain" id="PRO_5011023122" description="Cytochrome c-type biogenesis protein" evidence="7">
    <location>
        <begin position="29"/>
        <end position="164"/>
    </location>
</feature>
<dbReference type="eggNOG" id="COG3088">
    <property type="taxonomic scope" value="Bacteria"/>
</dbReference>
<dbReference type="PANTHER" id="PTHR47870:SF1">
    <property type="entry name" value="CYTOCHROME C-TYPE BIOGENESIS PROTEIN CCMH"/>
    <property type="match status" value="1"/>
</dbReference>
<keyword evidence="2 7" id="KW-0349">Heme</keyword>
<keyword evidence="3 7" id="KW-0479">Metal-binding</keyword>
<dbReference type="AlphaFoldDB" id="Q13I06"/>
<dbReference type="EMBL" id="CP000272">
    <property type="protein sequence ID" value="ABE36283.1"/>
    <property type="molecule type" value="Genomic_DNA"/>
</dbReference>
<keyword evidence="7" id="KW-0472">Membrane</keyword>
<keyword evidence="7" id="KW-0812">Transmembrane</keyword>
<evidence type="ECO:0000256" key="7">
    <source>
        <dbReference type="RuleBase" id="RU364112"/>
    </source>
</evidence>
<dbReference type="InterPro" id="IPR051263">
    <property type="entry name" value="C-type_cytochrome_biogenesis"/>
</dbReference>
<evidence type="ECO:0000256" key="1">
    <source>
        <dbReference type="ARBA" id="ARBA00010342"/>
    </source>
</evidence>
<dbReference type="CDD" id="cd16378">
    <property type="entry name" value="CcmH_N"/>
    <property type="match status" value="1"/>
</dbReference>
<gene>
    <name evidence="9" type="ORF">Bxe_C0376</name>
</gene>
<dbReference type="InterPro" id="IPR005616">
    <property type="entry name" value="CcmH/CycL/Ccl2/NrfF_N"/>
</dbReference>
<feature type="signal peptide" evidence="7">
    <location>
        <begin position="1"/>
        <end position="28"/>
    </location>
</feature>
<evidence type="ECO:0000256" key="3">
    <source>
        <dbReference type="ARBA" id="ARBA00022723"/>
    </source>
</evidence>
<dbReference type="GO" id="GO:0017004">
    <property type="term" value="P:cytochrome complex assembly"/>
    <property type="evidence" value="ECO:0007669"/>
    <property type="project" value="UniProtKB-KW"/>
</dbReference>
<feature type="domain" description="CcmH/CycL/Ccl2/NrfF N-terminal" evidence="8">
    <location>
        <begin position="17"/>
        <end position="154"/>
    </location>
</feature>
<dbReference type="PANTHER" id="PTHR47870">
    <property type="entry name" value="CYTOCHROME C-TYPE BIOGENESIS PROTEIN CCMH"/>
    <property type="match status" value="1"/>
</dbReference>
<protein>
    <recommendedName>
        <fullName evidence="7">Cytochrome c-type biogenesis protein</fullName>
    </recommendedName>
</protein>
<name>Q13I06_PARXL</name>
<organism evidence="9 10">
    <name type="scientific">Paraburkholderia xenovorans (strain LB400)</name>
    <dbReference type="NCBI Taxonomy" id="266265"/>
    <lineage>
        <taxon>Bacteria</taxon>
        <taxon>Pseudomonadati</taxon>
        <taxon>Pseudomonadota</taxon>
        <taxon>Betaproteobacteria</taxon>
        <taxon>Burkholderiales</taxon>
        <taxon>Burkholderiaceae</taxon>
        <taxon>Paraburkholderia</taxon>
    </lineage>
</organism>
<evidence type="ECO:0000256" key="4">
    <source>
        <dbReference type="ARBA" id="ARBA00022729"/>
    </source>
</evidence>
<dbReference type="GO" id="GO:0005886">
    <property type="term" value="C:plasma membrane"/>
    <property type="evidence" value="ECO:0007669"/>
    <property type="project" value="TreeGrafter"/>
</dbReference>
<dbReference type="STRING" id="266265.Bxe_C0376"/>
<dbReference type="Gene3D" id="1.10.8.640">
    <property type="entry name" value="Cytochrome C biogenesis protein"/>
    <property type="match status" value="1"/>
</dbReference>
<dbReference type="GO" id="GO:0046872">
    <property type="term" value="F:metal ion binding"/>
    <property type="evidence" value="ECO:0007669"/>
    <property type="project" value="UniProtKB-KW"/>
</dbReference>
<dbReference type="InterPro" id="IPR038297">
    <property type="entry name" value="CcmH/CycL/NrfF/Ccl2_sf"/>
</dbReference>
<accession>Q13I06</accession>